<dbReference type="PROSITE" id="PS50405">
    <property type="entry name" value="GST_CTER"/>
    <property type="match status" value="1"/>
</dbReference>
<comment type="caution">
    <text evidence="10">The sequence shown here is derived from an EMBL/GenBank/DDBJ whole genome shotgun (WGS) entry which is preliminary data.</text>
</comment>
<evidence type="ECO:0000256" key="6">
    <source>
        <dbReference type="ARBA" id="ARBA00022679"/>
    </source>
</evidence>
<keyword evidence="5" id="KW-0216">Detoxification</keyword>
<keyword evidence="4" id="KW-0963">Cytoplasm</keyword>
<dbReference type="GO" id="GO:0004364">
    <property type="term" value="F:glutathione transferase activity"/>
    <property type="evidence" value="ECO:0007669"/>
    <property type="project" value="UniProtKB-EC"/>
</dbReference>
<dbReference type="InterPro" id="IPR034347">
    <property type="entry name" value="GST_Phi_C"/>
</dbReference>
<keyword evidence="6" id="KW-0808">Transferase</keyword>
<dbReference type="InterPro" id="IPR036249">
    <property type="entry name" value="Thioredoxin-like_sf"/>
</dbReference>
<dbReference type="CDD" id="cd03187">
    <property type="entry name" value="GST_C_Phi"/>
    <property type="match status" value="1"/>
</dbReference>
<dbReference type="InterPro" id="IPR036282">
    <property type="entry name" value="Glutathione-S-Trfase_C_sf"/>
</dbReference>
<evidence type="ECO:0000256" key="4">
    <source>
        <dbReference type="ARBA" id="ARBA00022490"/>
    </source>
</evidence>
<evidence type="ECO:0000256" key="2">
    <source>
        <dbReference type="ARBA" id="ARBA00010128"/>
    </source>
</evidence>
<dbReference type="PROSITE" id="PS50404">
    <property type="entry name" value="GST_NTER"/>
    <property type="match status" value="1"/>
</dbReference>
<evidence type="ECO:0000256" key="1">
    <source>
        <dbReference type="ARBA" id="ARBA00004514"/>
    </source>
</evidence>
<protein>
    <recommendedName>
        <fullName evidence="3">glutathione transferase</fullName>
        <ecNumber evidence="3">2.5.1.18</ecNumber>
    </recommendedName>
</protein>
<dbReference type="FunFam" id="1.20.1050.10:FF:000004">
    <property type="entry name" value="Glutathione S-transferase F2"/>
    <property type="match status" value="1"/>
</dbReference>
<dbReference type="EMBL" id="JAXQNO010000022">
    <property type="protein sequence ID" value="KAK4767534.1"/>
    <property type="molecule type" value="Genomic_DNA"/>
</dbReference>
<dbReference type="InterPro" id="IPR004046">
    <property type="entry name" value="GST_C"/>
</dbReference>
<reference evidence="10 11" key="1">
    <citation type="journal article" date="2023" name="Hortic Res">
        <title>Pangenome of water caltrop reveals structural variations and asymmetric subgenome divergence after allopolyploidization.</title>
        <authorList>
            <person name="Zhang X."/>
            <person name="Chen Y."/>
            <person name="Wang L."/>
            <person name="Yuan Y."/>
            <person name="Fang M."/>
            <person name="Shi L."/>
            <person name="Lu R."/>
            <person name="Comes H.P."/>
            <person name="Ma Y."/>
            <person name="Chen Y."/>
            <person name="Huang G."/>
            <person name="Zhou Y."/>
            <person name="Zheng Z."/>
            <person name="Qiu Y."/>
        </authorList>
    </citation>
    <scope>NUCLEOTIDE SEQUENCE [LARGE SCALE GENOMIC DNA]</scope>
    <source>
        <strain evidence="10">F231</strain>
    </source>
</reference>
<dbReference type="CDD" id="cd03053">
    <property type="entry name" value="GST_N_Phi"/>
    <property type="match status" value="1"/>
</dbReference>
<comment type="similarity">
    <text evidence="2">Belongs to the GST superfamily. Phi family.</text>
</comment>
<keyword evidence="11" id="KW-1185">Reference proteome</keyword>
<dbReference type="SUPFAM" id="SSF52833">
    <property type="entry name" value="Thioredoxin-like"/>
    <property type="match status" value="1"/>
</dbReference>
<feature type="domain" description="GST C-terminal" evidence="9">
    <location>
        <begin position="102"/>
        <end position="229"/>
    </location>
</feature>
<accession>A0AAN7KLS9</accession>
<feature type="domain" description="GST N-terminal" evidence="8">
    <location>
        <begin position="13"/>
        <end position="94"/>
    </location>
</feature>
<dbReference type="EC" id="2.5.1.18" evidence="3"/>
<comment type="catalytic activity">
    <reaction evidence="7">
        <text>RX + glutathione = an S-substituted glutathione + a halide anion + H(+)</text>
        <dbReference type="Rhea" id="RHEA:16437"/>
        <dbReference type="ChEBI" id="CHEBI:15378"/>
        <dbReference type="ChEBI" id="CHEBI:16042"/>
        <dbReference type="ChEBI" id="CHEBI:17792"/>
        <dbReference type="ChEBI" id="CHEBI:57925"/>
        <dbReference type="ChEBI" id="CHEBI:90779"/>
        <dbReference type="EC" id="2.5.1.18"/>
    </reaction>
</comment>
<dbReference type="InterPro" id="IPR040079">
    <property type="entry name" value="Glutathione_S-Trfase"/>
</dbReference>
<dbReference type="Gene3D" id="3.40.30.10">
    <property type="entry name" value="Glutaredoxin"/>
    <property type="match status" value="1"/>
</dbReference>
<dbReference type="PANTHER" id="PTHR43900">
    <property type="entry name" value="GLUTATHIONE S-TRANSFERASE RHO"/>
    <property type="match status" value="1"/>
</dbReference>
<evidence type="ECO:0000313" key="10">
    <source>
        <dbReference type="EMBL" id="KAK4767534.1"/>
    </source>
</evidence>
<dbReference type="Pfam" id="PF02798">
    <property type="entry name" value="GST_N"/>
    <property type="match status" value="1"/>
</dbReference>
<dbReference type="InterPro" id="IPR004045">
    <property type="entry name" value="Glutathione_S-Trfase_N"/>
</dbReference>
<comment type="subcellular location">
    <subcellularLocation>
        <location evidence="1">Cytoplasm</location>
        <location evidence="1">Cytosol</location>
    </subcellularLocation>
</comment>
<dbReference type="SFLD" id="SFLDG00358">
    <property type="entry name" value="Main_(cytGST)"/>
    <property type="match status" value="1"/>
</dbReference>
<dbReference type="GO" id="GO:0005829">
    <property type="term" value="C:cytosol"/>
    <property type="evidence" value="ECO:0007669"/>
    <property type="project" value="UniProtKB-SubCell"/>
</dbReference>
<evidence type="ECO:0000313" key="11">
    <source>
        <dbReference type="Proteomes" id="UP001346149"/>
    </source>
</evidence>
<dbReference type="SFLD" id="SFLDS00019">
    <property type="entry name" value="Glutathione_Transferase_(cytos"/>
    <property type="match status" value="1"/>
</dbReference>
<name>A0AAN7KLS9_TRANT</name>
<dbReference type="SUPFAM" id="SSF47616">
    <property type="entry name" value="GST C-terminal domain-like"/>
    <property type="match status" value="1"/>
</dbReference>
<evidence type="ECO:0000256" key="3">
    <source>
        <dbReference type="ARBA" id="ARBA00012452"/>
    </source>
</evidence>
<dbReference type="GO" id="GO:0043295">
    <property type="term" value="F:glutathione binding"/>
    <property type="evidence" value="ECO:0007669"/>
    <property type="project" value="TreeGrafter"/>
</dbReference>
<proteinExistence type="inferred from homology"/>
<dbReference type="GO" id="GO:0009407">
    <property type="term" value="P:toxin catabolic process"/>
    <property type="evidence" value="ECO:0007669"/>
    <property type="project" value="UniProtKB-ARBA"/>
</dbReference>
<dbReference type="FunFam" id="3.40.30.10:FF:000016">
    <property type="entry name" value="Glutathione S-transferase F2"/>
    <property type="match status" value="1"/>
</dbReference>
<dbReference type="GO" id="GO:0006749">
    <property type="term" value="P:glutathione metabolic process"/>
    <property type="evidence" value="ECO:0007669"/>
    <property type="project" value="TreeGrafter"/>
</dbReference>
<dbReference type="Gene3D" id="1.20.1050.10">
    <property type="match status" value="1"/>
</dbReference>
<dbReference type="InterPro" id="IPR010987">
    <property type="entry name" value="Glutathione-S-Trfase_C-like"/>
</dbReference>
<organism evidence="10 11">
    <name type="scientific">Trapa natans</name>
    <name type="common">Water chestnut</name>
    <dbReference type="NCBI Taxonomy" id="22666"/>
    <lineage>
        <taxon>Eukaryota</taxon>
        <taxon>Viridiplantae</taxon>
        <taxon>Streptophyta</taxon>
        <taxon>Embryophyta</taxon>
        <taxon>Tracheophyta</taxon>
        <taxon>Spermatophyta</taxon>
        <taxon>Magnoliopsida</taxon>
        <taxon>eudicotyledons</taxon>
        <taxon>Gunneridae</taxon>
        <taxon>Pentapetalae</taxon>
        <taxon>rosids</taxon>
        <taxon>malvids</taxon>
        <taxon>Myrtales</taxon>
        <taxon>Lythraceae</taxon>
        <taxon>Trapa</taxon>
    </lineage>
</organism>
<dbReference type="SFLD" id="SFLDG01154">
    <property type="entry name" value="Main.5:_Phi-like"/>
    <property type="match status" value="1"/>
</dbReference>
<sequence length="229" mass="26249">MAEETLAGQVLKQVLKLHGLPMSSCTTRVMICLHEKGVEFELVPVDLFTGQHKQPPFLDKNPFGQIPVLEDGDLTIFESRAITQYISEKYKDQGTDLVHPGSLEQCTMVKVWSEVESHQFNPVISPIIYQFFVEPLQGKSPDQAIVDENLEKLRMVLDVYEERLGKTKYLAGDFFSLADLHHMPFLFYFMKTPWSSVVDERAKVKAWWEDISSRDAFKKVAEGMKFGEN</sequence>
<dbReference type="Pfam" id="PF00043">
    <property type="entry name" value="GST_C"/>
    <property type="match status" value="1"/>
</dbReference>
<dbReference type="AlphaFoldDB" id="A0AAN7KLS9"/>
<dbReference type="PANTHER" id="PTHR43900:SF72">
    <property type="entry name" value="GLUTATHIONE S-TRANSFERASE F13"/>
    <property type="match status" value="1"/>
</dbReference>
<dbReference type="Proteomes" id="UP001346149">
    <property type="component" value="Unassembled WGS sequence"/>
</dbReference>
<evidence type="ECO:0000259" key="9">
    <source>
        <dbReference type="PROSITE" id="PS50405"/>
    </source>
</evidence>
<evidence type="ECO:0000256" key="5">
    <source>
        <dbReference type="ARBA" id="ARBA00022575"/>
    </source>
</evidence>
<evidence type="ECO:0000259" key="8">
    <source>
        <dbReference type="PROSITE" id="PS50404"/>
    </source>
</evidence>
<gene>
    <name evidence="10" type="ORF">SAY86_015284</name>
</gene>
<evidence type="ECO:0000256" key="7">
    <source>
        <dbReference type="ARBA" id="ARBA00047960"/>
    </source>
</evidence>